<dbReference type="Proteomes" id="UP000010799">
    <property type="component" value="Chromosome"/>
</dbReference>
<dbReference type="HOGENOM" id="CLU_057101_9_0_5"/>
<dbReference type="STRING" id="1215343.B488_12860"/>
<dbReference type="GO" id="GO:0005886">
    <property type="term" value="C:plasma membrane"/>
    <property type="evidence" value="ECO:0007669"/>
    <property type="project" value="UniProtKB-SubCell"/>
</dbReference>
<dbReference type="Pfam" id="PF01478">
    <property type="entry name" value="Peptidase_A24"/>
    <property type="match status" value="1"/>
</dbReference>
<dbReference type="eggNOG" id="COG4960">
    <property type="taxonomic scope" value="Bacteria"/>
</dbReference>
<evidence type="ECO:0000256" key="5">
    <source>
        <dbReference type="ARBA" id="ARBA00023136"/>
    </source>
</evidence>
<keyword evidence="2" id="KW-1003">Cell membrane</keyword>
<evidence type="ECO:0000259" key="7">
    <source>
        <dbReference type="Pfam" id="PF01478"/>
    </source>
</evidence>
<dbReference type="RefSeq" id="WP_015273703.1">
    <property type="nucleotide sequence ID" value="NC_019907.1"/>
</dbReference>
<comment type="subcellular location">
    <subcellularLocation>
        <location evidence="1">Cell membrane</location>
        <topology evidence="1">Multi-pass membrane protein</topology>
    </subcellularLocation>
</comment>
<keyword evidence="5 6" id="KW-0472">Membrane</keyword>
<evidence type="ECO:0000256" key="2">
    <source>
        <dbReference type="ARBA" id="ARBA00022475"/>
    </source>
</evidence>
<gene>
    <name evidence="8" type="ordered locus">B488_12860</name>
</gene>
<evidence type="ECO:0000256" key="4">
    <source>
        <dbReference type="ARBA" id="ARBA00022989"/>
    </source>
</evidence>
<accession>L0EX90</accession>
<dbReference type="PATRIC" id="fig|1215343.11.peg.1328"/>
<evidence type="ECO:0000256" key="1">
    <source>
        <dbReference type="ARBA" id="ARBA00004651"/>
    </source>
</evidence>
<keyword evidence="3 6" id="KW-0812">Transmembrane</keyword>
<dbReference type="PANTHER" id="PTHR36506:SF1">
    <property type="entry name" value="PREFLAGELLIN PEPTIDASE"/>
    <property type="match status" value="1"/>
</dbReference>
<dbReference type="GO" id="GO:0004190">
    <property type="term" value="F:aspartic-type endopeptidase activity"/>
    <property type="evidence" value="ECO:0007669"/>
    <property type="project" value="InterPro"/>
</dbReference>
<dbReference type="InterPro" id="IPR052218">
    <property type="entry name" value="Preflagellin_Peptidase"/>
</dbReference>
<dbReference type="KEGG" id="lcc:B488_12860"/>
<evidence type="ECO:0000313" key="8">
    <source>
        <dbReference type="EMBL" id="AGA65278.1"/>
    </source>
</evidence>
<reference evidence="8 9" key="1">
    <citation type="journal article" date="2012" name="Stand. Genomic Sci.">
        <title>Complete genome sequence of Liberibacter crescens BT-1.</title>
        <authorList>
            <person name="Leonard M.T."/>
            <person name="Fagen J.R."/>
            <person name="Davis-Richardson A.G."/>
            <person name="Davis M.J."/>
            <person name="Triplett E.W."/>
        </authorList>
    </citation>
    <scope>NUCLEOTIDE SEQUENCE [LARGE SCALE GENOMIC DNA]</scope>
    <source>
        <strain evidence="8 9">BT-1</strain>
    </source>
</reference>
<feature type="transmembrane region" description="Helical" evidence="6">
    <location>
        <begin position="30"/>
        <end position="48"/>
    </location>
</feature>
<keyword evidence="4 6" id="KW-1133">Transmembrane helix</keyword>
<dbReference type="Gene3D" id="1.20.120.1220">
    <property type="match status" value="1"/>
</dbReference>
<name>L0EX90_LIBCB</name>
<evidence type="ECO:0000256" key="6">
    <source>
        <dbReference type="SAM" id="Phobius"/>
    </source>
</evidence>
<evidence type="ECO:0000256" key="3">
    <source>
        <dbReference type="ARBA" id="ARBA00022692"/>
    </source>
</evidence>
<feature type="domain" description="Prepilin type IV endopeptidase peptidase" evidence="7">
    <location>
        <begin position="9"/>
        <end position="112"/>
    </location>
</feature>
<dbReference type="InterPro" id="IPR000045">
    <property type="entry name" value="Prepilin_IV_endopep_pep"/>
</dbReference>
<organism evidence="8 9">
    <name type="scientific">Liberibacter crescens (strain BT-1)</name>
    <dbReference type="NCBI Taxonomy" id="1215343"/>
    <lineage>
        <taxon>Bacteria</taxon>
        <taxon>Pseudomonadati</taxon>
        <taxon>Pseudomonadota</taxon>
        <taxon>Alphaproteobacteria</taxon>
        <taxon>Hyphomicrobiales</taxon>
        <taxon>Rhizobiaceae</taxon>
        <taxon>Liberibacter</taxon>
    </lineage>
</organism>
<dbReference type="AlphaFoldDB" id="L0EX90"/>
<proteinExistence type="predicted"/>
<feature type="transmembrane region" description="Helical" evidence="6">
    <location>
        <begin position="55"/>
        <end position="77"/>
    </location>
</feature>
<dbReference type="PANTHER" id="PTHR36506">
    <property type="entry name" value="PREFLAGELLIN PEPTIDASE"/>
    <property type="match status" value="1"/>
</dbReference>
<keyword evidence="9" id="KW-1185">Reference proteome</keyword>
<sequence>MIPAIVFLVVPFCLAVAAFSDLFSTTIPNRVSVVLLGSFVLVLPFMNFEISLIGLHFLAGFILFSFCFFLFAMNIMGGGDVKLLTSMAVWFGWDSSLVEFLIYVSILGGILSLIVVFLRSQRFWISVTGMPIPSSLLISDKIPYGLAIAVAGFISYPDSVIFKIALNGLIN</sequence>
<dbReference type="EMBL" id="CP003789">
    <property type="protein sequence ID" value="AGA65278.1"/>
    <property type="molecule type" value="Genomic_DNA"/>
</dbReference>
<feature type="transmembrane region" description="Helical" evidence="6">
    <location>
        <begin position="97"/>
        <end position="118"/>
    </location>
</feature>
<evidence type="ECO:0000313" key="9">
    <source>
        <dbReference type="Proteomes" id="UP000010799"/>
    </source>
</evidence>
<protein>
    <submittedName>
        <fullName evidence="8">Prepilin peptidase CpaA</fullName>
    </submittedName>
</protein>